<dbReference type="KEGG" id="cfus:CYFUS_003396"/>
<dbReference type="AlphaFoldDB" id="A0A250J376"/>
<sequence>MRGQALILGCQTYGLTGVLGDARRVAEALGALGFDVTVCMGEEATRERILQLYRHLIERCAPDEAAFVYYAGHGAWAPAPGSGVQFIVPADFELSTEEDFRGITALELSALLEELTSRTRNVTVVLDCCFASRMFRSVDLVPRALPVVPLPVVCAHLKRLQARGQALGGRHIESNPHAVRLVAAALDEQAYEYTNARGVRTGLLTDAFLEVLDEARGLRVSWGQLGRRIRERVLARCSHQRPELEGPERRLLFQLEELEHESSLAYYPEHGHHWLRGGRLHGVREGDEYAVMPLGADGPDEARALASARVLEVLGGSSRVALVRRSSALVPTGAPAFPRRSQQPRRAVVLEGSWDAHAPLLSRLREAFRTSFFVRQASMEEREPVLAHVRLGERGVDVLDSGLDGIVHPLPLTPSSVPGVLHALEVLARAQSLRELGDGGDSERFTQWLELEWGRVSARRAFPLPTAGACLHAGERVYVRLQARGHTRLHVSVLDVGVGGAISLLNASQPSGMVLGSGRVETLGAGPDGTLVGLELEWPEVTPRQDARPESLVVIASEFPVDLRLLGTSHSRLTRAPPVSLEQLMQSGGRDRYAVKHIRFWLDPRPPP</sequence>
<evidence type="ECO:0000313" key="2">
    <source>
        <dbReference type="EMBL" id="ATB37970.1"/>
    </source>
</evidence>
<dbReference type="Pfam" id="PF00656">
    <property type="entry name" value="Peptidase_C14"/>
    <property type="match status" value="1"/>
</dbReference>
<dbReference type="InterPro" id="IPR011600">
    <property type="entry name" value="Pept_C14_caspase"/>
</dbReference>
<reference evidence="2 3" key="1">
    <citation type="submission" date="2017-06" db="EMBL/GenBank/DDBJ databases">
        <title>Sequencing and comparative analysis of myxobacterial genomes.</title>
        <authorList>
            <person name="Rupp O."/>
            <person name="Goesmann A."/>
            <person name="Sogaard-Andersen L."/>
        </authorList>
    </citation>
    <scope>NUCLEOTIDE SEQUENCE [LARGE SCALE GENOMIC DNA]</scope>
    <source>
        <strain evidence="2 3">DSM 52655</strain>
    </source>
</reference>
<name>A0A250J376_9BACT</name>
<dbReference type="SUPFAM" id="SSF52129">
    <property type="entry name" value="Caspase-like"/>
    <property type="match status" value="1"/>
</dbReference>
<dbReference type="RefSeq" id="WP_198316604.1">
    <property type="nucleotide sequence ID" value="NZ_CP022098.1"/>
</dbReference>
<dbReference type="GO" id="GO:0004197">
    <property type="term" value="F:cysteine-type endopeptidase activity"/>
    <property type="evidence" value="ECO:0007669"/>
    <property type="project" value="InterPro"/>
</dbReference>
<evidence type="ECO:0000259" key="1">
    <source>
        <dbReference type="Pfam" id="PF00656"/>
    </source>
</evidence>
<dbReference type="InterPro" id="IPR029030">
    <property type="entry name" value="Caspase-like_dom_sf"/>
</dbReference>
<protein>
    <recommendedName>
        <fullName evidence="1">Peptidase C14 caspase domain-containing protein</fullName>
    </recommendedName>
</protein>
<dbReference type="PANTHER" id="PTHR22576">
    <property type="entry name" value="MUCOSA ASSOCIATED LYMPHOID TISSUE LYMPHOMA TRANSLOCATION PROTEIN 1/PARACASPASE"/>
    <property type="match status" value="1"/>
</dbReference>
<organism evidence="2 3">
    <name type="scientific">Cystobacter fuscus</name>
    <dbReference type="NCBI Taxonomy" id="43"/>
    <lineage>
        <taxon>Bacteria</taxon>
        <taxon>Pseudomonadati</taxon>
        <taxon>Myxococcota</taxon>
        <taxon>Myxococcia</taxon>
        <taxon>Myxococcales</taxon>
        <taxon>Cystobacterineae</taxon>
        <taxon>Archangiaceae</taxon>
        <taxon>Cystobacter</taxon>
    </lineage>
</organism>
<dbReference type="Proteomes" id="UP000217257">
    <property type="component" value="Chromosome"/>
</dbReference>
<accession>A0A250J376</accession>
<gene>
    <name evidence="2" type="ORF">CYFUS_003396</name>
</gene>
<evidence type="ECO:0000313" key="3">
    <source>
        <dbReference type="Proteomes" id="UP000217257"/>
    </source>
</evidence>
<dbReference type="PANTHER" id="PTHR22576:SF37">
    <property type="entry name" value="MUCOSA-ASSOCIATED LYMPHOID TISSUE LYMPHOMA TRANSLOCATION PROTEIN 1"/>
    <property type="match status" value="1"/>
</dbReference>
<dbReference type="EMBL" id="CP022098">
    <property type="protein sequence ID" value="ATB37970.1"/>
    <property type="molecule type" value="Genomic_DNA"/>
</dbReference>
<dbReference type="GO" id="GO:0006508">
    <property type="term" value="P:proteolysis"/>
    <property type="evidence" value="ECO:0007669"/>
    <property type="project" value="InterPro"/>
</dbReference>
<feature type="domain" description="Peptidase C14 caspase" evidence="1">
    <location>
        <begin position="2"/>
        <end position="246"/>
    </location>
</feature>
<proteinExistence type="predicted"/>
<dbReference type="InterPro" id="IPR052039">
    <property type="entry name" value="Caspase-related_regulators"/>
</dbReference>
<dbReference type="Gene3D" id="3.40.50.1460">
    <property type="match status" value="1"/>
</dbReference>